<dbReference type="Pfam" id="PF08666">
    <property type="entry name" value="SAF"/>
    <property type="match status" value="1"/>
</dbReference>
<accession>A0A261FWN9</accession>
<keyword evidence="3" id="KW-0969">Cilium</keyword>
<keyword evidence="3" id="KW-0282">Flagellum</keyword>
<evidence type="ECO:0000256" key="1">
    <source>
        <dbReference type="SAM" id="Phobius"/>
    </source>
</evidence>
<feature type="domain" description="SAF" evidence="2">
    <location>
        <begin position="81"/>
        <end position="146"/>
    </location>
</feature>
<comment type="caution">
    <text evidence="3">The sequence shown here is derived from an EMBL/GenBank/DDBJ whole genome shotgun (WGS) entry which is preliminary data.</text>
</comment>
<dbReference type="RefSeq" id="WP_094730339.1">
    <property type="nucleotide sequence ID" value="NZ_MWWY01000035.1"/>
</dbReference>
<dbReference type="OrthoDB" id="3235133at2"/>
<reference evidence="3 4" key="1">
    <citation type="journal article" date="2017" name="BMC Genomics">
        <title>Comparative genomic and phylogenomic analyses of the Bifidobacteriaceae family.</title>
        <authorList>
            <person name="Lugli G.A."/>
            <person name="Milani C."/>
            <person name="Turroni F."/>
            <person name="Duranti S."/>
            <person name="Mancabelli L."/>
            <person name="Mangifesta M."/>
            <person name="Ferrario C."/>
            <person name="Modesto M."/>
            <person name="Mattarelli P."/>
            <person name="Jiri K."/>
            <person name="van Sinderen D."/>
            <person name="Ventura M."/>
        </authorList>
    </citation>
    <scope>NUCLEOTIDE SEQUENCE [LARGE SCALE GENOMIC DNA]</scope>
    <source>
        <strain evidence="3 4">DSM 100202</strain>
    </source>
</reference>
<dbReference type="AlphaFoldDB" id="A0A261FWN9"/>
<dbReference type="SMART" id="SM00858">
    <property type="entry name" value="SAF"/>
    <property type="match status" value="1"/>
</dbReference>
<keyword evidence="3" id="KW-0966">Cell projection</keyword>
<evidence type="ECO:0000313" key="3">
    <source>
        <dbReference type="EMBL" id="OZG63591.1"/>
    </source>
</evidence>
<keyword evidence="4" id="KW-1185">Reference proteome</keyword>
<evidence type="ECO:0000313" key="4">
    <source>
        <dbReference type="Proteomes" id="UP000216074"/>
    </source>
</evidence>
<gene>
    <name evidence="3" type="ORF">BHAP_1778</name>
</gene>
<feature type="transmembrane region" description="Helical" evidence="1">
    <location>
        <begin position="57"/>
        <end position="77"/>
    </location>
</feature>
<proteinExistence type="predicted"/>
<name>A0A261FWN9_9BIFI</name>
<dbReference type="EMBL" id="MWWY01000035">
    <property type="protein sequence ID" value="OZG63591.1"/>
    <property type="molecule type" value="Genomic_DNA"/>
</dbReference>
<keyword evidence="1" id="KW-0812">Transmembrane</keyword>
<keyword evidence="1" id="KW-0472">Membrane</keyword>
<protein>
    <submittedName>
        <fullName evidence="3">Flagellar protein FlgA</fullName>
    </submittedName>
</protein>
<dbReference type="Proteomes" id="UP000216074">
    <property type="component" value="Unassembled WGS sequence"/>
</dbReference>
<evidence type="ECO:0000259" key="2">
    <source>
        <dbReference type="SMART" id="SM00858"/>
    </source>
</evidence>
<organism evidence="3 4">
    <name type="scientific">Bifidobacterium hapali</name>
    <dbReference type="NCBI Taxonomy" id="1630172"/>
    <lineage>
        <taxon>Bacteria</taxon>
        <taxon>Bacillati</taxon>
        <taxon>Actinomycetota</taxon>
        <taxon>Actinomycetes</taxon>
        <taxon>Bifidobacteriales</taxon>
        <taxon>Bifidobacteriaceae</taxon>
        <taxon>Bifidobacterium</taxon>
    </lineage>
</organism>
<dbReference type="InterPro" id="IPR013974">
    <property type="entry name" value="SAF"/>
</dbReference>
<sequence>MWTVVDKSVPFDHIGRFGLRLSTSIRHHREMVTDFLHMIGPANSLRRRRLTHVVRRAIIAVAAGVAVFAALMCVVGSQATRTVMVAAVDIARGQTVDADMLRFAQVPVSDVGGWSWNAVLDDVSGLPGVAQVDIAAGQPIFGSMIRAQPVVPDGFTVIEVRLASAAGVLTAGDEIALASAVGCARDEHDETAADDACVLVERALVMREPQDATTDATTTLAMAPNDALRVMSSQEVGAIVAVAR</sequence>
<keyword evidence="1" id="KW-1133">Transmembrane helix</keyword>
<dbReference type="CDD" id="cd11614">
    <property type="entry name" value="SAF_CpaB_FlgA_like"/>
    <property type="match status" value="1"/>
</dbReference>